<dbReference type="SUPFAM" id="SSF46785">
    <property type="entry name" value="Winged helix' DNA-binding domain"/>
    <property type="match status" value="1"/>
</dbReference>
<protein>
    <submittedName>
        <fullName evidence="4">Putative DNA processing Smf-family protein</fullName>
    </submittedName>
</protein>
<dbReference type="InterPro" id="IPR003488">
    <property type="entry name" value="DprA"/>
</dbReference>
<gene>
    <name evidence="4" type="ordered locus">AMIS_70120</name>
</gene>
<dbReference type="STRING" id="512565.AMIS_70120"/>
<dbReference type="eggNOG" id="COG0758">
    <property type="taxonomic scope" value="Bacteria"/>
</dbReference>
<dbReference type="AlphaFoldDB" id="I0HGU5"/>
<evidence type="ECO:0000256" key="1">
    <source>
        <dbReference type="ARBA" id="ARBA00006525"/>
    </source>
</evidence>
<dbReference type="Proteomes" id="UP000007882">
    <property type="component" value="Chromosome"/>
</dbReference>
<evidence type="ECO:0000313" key="4">
    <source>
        <dbReference type="EMBL" id="BAL92232.1"/>
    </source>
</evidence>
<dbReference type="Gene3D" id="3.40.50.450">
    <property type="match status" value="1"/>
</dbReference>
<dbReference type="PATRIC" id="fig|512565.3.peg.7017"/>
<accession>I0HGU5</accession>
<evidence type="ECO:0000256" key="2">
    <source>
        <dbReference type="SAM" id="MobiDB-lite"/>
    </source>
</evidence>
<dbReference type="EMBL" id="AP012319">
    <property type="protein sequence ID" value="BAL92232.1"/>
    <property type="molecule type" value="Genomic_DNA"/>
</dbReference>
<feature type="compositionally biased region" description="Basic and acidic residues" evidence="2">
    <location>
        <begin position="29"/>
        <end position="40"/>
    </location>
</feature>
<evidence type="ECO:0000313" key="5">
    <source>
        <dbReference type="Proteomes" id="UP000007882"/>
    </source>
</evidence>
<dbReference type="PANTHER" id="PTHR43022:SF1">
    <property type="entry name" value="PROTEIN SMF"/>
    <property type="match status" value="1"/>
</dbReference>
<dbReference type="SUPFAM" id="SSF102405">
    <property type="entry name" value="MCP/YpsA-like"/>
    <property type="match status" value="1"/>
</dbReference>
<name>I0HGU5_ACTM4</name>
<dbReference type="KEGG" id="ams:AMIS_70120"/>
<dbReference type="InterPro" id="IPR036390">
    <property type="entry name" value="WH_DNA-bd_sf"/>
</dbReference>
<dbReference type="InterPro" id="IPR011991">
    <property type="entry name" value="ArsR-like_HTH"/>
</dbReference>
<evidence type="ECO:0000259" key="3">
    <source>
        <dbReference type="Pfam" id="PF02481"/>
    </source>
</evidence>
<dbReference type="GO" id="GO:0009294">
    <property type="term" value="P:DNA-mediated transformation"/>
    <property type="evidence" value="ECO:0007669"/>
    <property type="project" value="InterPro"/>
</dbReference>
<dbReference type="CDD" id="cd00090">
    <property type="entry name" value="HTH_ARSR"/>
    <property type="match status" value="1"/>
</dbReference>
<dbReference type="InterPro" id="IPR057666">
    <property type="entry name" value="DrpA_SLOG"/>
</dbReference>
<feature type="compositionally biased region" description="Low complexity" evidence="2">
    <location>
        <begin position="1"/>
        <end position="14"/>
    </location>
</feature>
<keyword evidence="5" id="KW-1185">Reference proteome</keyword>
<dbReference type="PANTHER" id="PTHR43022">
    <property type="entry name" value="PROTEIN SMF"/>
    <property type="match status" value="1"/>
</dbReference>
<comment type="similarity">
    <text evidence="1">Belongs to the DprA/Smf family.</text>
</comment>
<proteinExistence type="inferred from homology"/>
<reference evidence="4 5" key="1">
    <citation type="submission" date="2012-02" db="EMBL/GenBank/DDBJ databases">
        <title>Complete genome sequence of Actinoplanes missouriensis 431 (= NBRC 102363).</title>
        <authorList>
            <person name="Ohnishi Y."/>
            <person name="Ishikawa J."/>
            <person name="Sekine M."/>
            <person name="Hosoyama A."/>
            <person name="Harada T."/>
            <person name="Narita H."/>
            <person name="Hata T."/>
            <person name="Konno Y."/>
            <person name="Tutikane K."/>
            <person name="Fujita N."/>
            <person name="Horinouchi S."/>
            <person name="Hayakawa M."/>
        </authorList>
    </citation>
    <scope>NUCLEOTIDE SEQUENCE [LARGE SCALE GENOMIC DNA]</scope>
    <source>
        <strain evidence="5">ATCC 14538 / DSM 43046 / CBS 188.64 / JCM 3121 / NBRC 102363 / NCIMB 12654 / NRRL B-3342 / UNCC 431</strain>
    </source>
</reference>
<dbReference type="Pfam" id="PF02481">
    <property type="entry name" value="DNA_processg_A"/>
    <property type="match status" value="1"/>
</dbReference>
<feature type="region of interest" description="Disordered" evidence="2">
    <location>
        <begin position="1"/>
        <end position="70"/>
    </location>
</feature>
<feature type="compositionally biased region" description="Gly residues" evidence="2">
    <location>
        <begin position="45"/>
        <end position="61"/>
    </location>
</feature>
<sequence length="453" mass="47334">MTTNPEPELGPAPGAEKHAHAGSAGTNDKSGEPRAEDRSRAGRPGAIGMGEGDAGVGGGGLPRTSTDRDEDRLARVALTWLVEPGNRTVWGLVQQGGAAATLDLLLRGDLPDGRLRAAAAARAAVGDARRFAEAALRRGEKLGARVVVPSDPEWPGRVADLARLELRTGGRVNQDTRPPLCFWVRGGLPLDEAFERSVAVVGARAATGYGTHVAGEMAYALADRGWTVVSGGAFGIDAAAHRGALAAGGRTVTVLACGVERPYPAGNVALFERIVECGLIVSEWPLGAEPLRHRFLIRNRVIAAATAGTVVVEAAARSGATQTMSRVLALSRPALVVPGPVTSAMSVGCHAILRGNPYARLVTSADDVLEEVGRIGEYLSERPRGPDRRRDALDEESALVLEAVPRRGTSTPEELAAAAGLDLRTVLRRLSLLELAGLVVRREDGIALALDAL</sequence>
<organism evidence="4 5">
    <name type="scientific">Actinoplanes missouriensis (strain ATCC 14538 / DSM 43046 / CBS 188.64 / JCM 3121 / NBRC 102363 / NCIMB 12654 / NRRL B-3342 / UNCC 431)</name>
    <dbReference type="NCBI Taxonomy" id="512565"/>
    <lineage>
        <taxon>Bacteria</taxon>
        <taxon>Bacillati</taxon>
        <taxon>Actinomycetota</taxon>
        <taxon>Actinomycetes</taxon>
        <taxon>Micromonosporales</taxon>
        <taxon>Micromonosporaceae</taxon>
        <taxon>Actinoplanes</taxon>
    </lineage>
</organism>
<dbReference type="HOGENOM" id="CLU_029601_2_1_11"/>
<feature type="domain" description="Smf/DprA SLOG" evidence="3">
    <location>
        <begin position="147"/>
        <end position="372"/>
    </location>
</feature>